<evidence type="ECO:0000259" key="3">
    <source>
        <dbReference type="PROSITE" id="PS51186"/>
    </source>
</evidence>
<reference evidence="5" key="1">
    <citation type="submission" date="2018-09" db="EMBL/GenBank/DDBJ databases">
        <authorList>
            <person name="Zhu H."/>
        </authorList>
    </citation>
    <scope>NUCLEOTIDE SEQUENCE [LARGE SCALE GENOMIC DNA]</scope>
    <source>
        <strain evidence="5">K1W22B-1</strain>
    </source>
</reference>
<evidence type="ECO:0000256" key="1">
    <source>
        <dbReference type="ARBA" id="ARBA00022679"/>
    </source>
</evidence>
<dbReference type="InterPro" id="IPR000182">
    <property type="entry name" value="GNAT_dom"/>
</dbReference>
<organism evidence="4 5">
    <name type="scientific">Nocardioides cavernaquae</name>
    <dbReference type="NCBI Taxonomy" id="2321396"/>
    <lineage>
        <taxon>Bacteria</taxon>
        <taxon>Bacillati</taxon>
        <taxon>Actinomycetota</taxon>
        <taxon>Actinomycetes</taxon>
        <taxon>Propionibacteriales</taxon>
        <taxon>Nocardioidaceae</taxon>
        <taxon>Nocardioides</taxon>
    </lineage>
</organism>
<gene>
    <name evidence="4" type="ORF">D4739_14080</name>
</gene>
<name>A0A3A5HBE8_9ACTN</name>
<proteinExistence type="predicted"/>
<dbReference type="EMBL" id="QYRP01000002">
    <property type="protein sequence ID" value="RJS47966.1"/>
    <property type="molecule type" value="Genomic_DNA"/>
</dbReference>
<dbReference type="InterPro" id="IPR016181">
    <property type="entry name" value="Acyl_CoA_acyltransferase"/>
</dbReference>
<protein>
    <submittedName>
        <fullName evidence="4">GNAT family N-acetyltransferase</fullName>
    </submittedName>
</protein>
<dbReference type="Pfam" id="PF00583">
    <property type="entry name" value="Acetyltransf_1"/>
    <property type="match status" value="1"/>
</dbReference>
<dbReference type="OrthoDB" id="9803233at2"/>
<dbReference type="SUPFAM" id="SSF55729">
    <property type="entry name" value="Acyl-CoA N-acyltransferases (Nat)"/>
    <property type="match status" value="1"/>
</dbReference>
<keyword evidence="2" id="KW-0012">Acyltransferase</keyword>
<accession>A0A3A5HBE8</accession>
<dbReference type="GO" id="GO:0016747">
    <property type="term" value="F:acyltransferase activity, transferring groups other than amino-acyl groups"/>
    <property type="evidence" value="ECO:0007669"/>
    <property type="project" value="InterPro"/>
</dbReference>
<comment type="caution">
    <text evidence="4">The sequence shown here is derived from an EMBL/GenBank/DDBJ whole genome shotgun (WGS) entry which is preliminary data.</text>
</comment>
<sequence length="128" mass="14035">MHATSPPESVHPLDLDGLRDAAVTFYAAWLDDVLMGCGALKELGDGHAEIKSMRTSSHARGRGVGGELLLFLLAEAGRRGIRRVSLETGVEPYFAPARRMYARHGFTECPPFGSYRVDPNSVFMTRTL</sequence>
<keyword evidence="5" id="KW-1185">Reference proteome</keyword>
<dbReference type="PANTHER" id="PTHR43877:SF5">
    <property type="entry name" value="BLL8307 PROTEIN"/>
    <property type="match status" value="1"/>
</dbReference>
<dbReference type="Gene3D" id="3.40.630.30">
    <property type="match status" value="1"/>
</dbReference>
<feature type="domain" description="N-acetyltransferase" evidence="3">
    <location>
        <begin position="1"/>
        <end position="128"/>
    </location>
</feature>
<evidence type="ECO:0000313" key="4">
    <source>
        <dbReference type="EMBL" id="RJS47966.1"/>
    </source>
</evidence>
<keyword evidence="1 4" id="KW-0808">Transferase</keyword>
<evidence type="ECO:0000256" key="2">
    <source>
        <dbReference type="ARBA" id="ARBA00023315"/>
    </source>
</evidence>
<evidence type="ECO:0000313" key="5">
    <source>
        <dbReference type="Proteomes" id="UP000276542"/>
    </source>
</evidence>
<dbReference type="PANTHER" id="PTHR43877">
    <property type="entry name" value="AMINOALKYLPHOSPHONATE N-ACETYLTRANSFERASE-RELATED-RELATED"/>
    <property type="match status" value="1"/>
</dbReference>
<dbReference type="PROSITE" id="PS51186">
    <property type="entry name" value="GNAT"/>
    <property type="match status" value="1"/>
</dbReference>
<dbReference type="AlphaFoldDB" id="A0A3A5HBE8"/>
<dbReference type="Proteomes" id="UP000276542">
    <property type="component" value="Unassembled WGS sequence"/>
</dbReference>
<dbReference type="InterPro" id="IPR050832">
    <property type="entry name" value="Bact_Acetyltransf"/>
</dbReference>